<keyword evidence="3 8" id="KW-0690">Ribosome biogenesis</keyword>
<evidence type="ECO:0000256" key="10">
    <source>
        <dbReference type="RuleBase" id="RU004481"/>
    </source>
</evidence>
<evidence type="ECO:0000256" key="5">
    <source>
        <dbReference type="ARBA" id="ARBA00022741"/>
    </source>
</evidence>
<keyword evidence="5 8" id="KW-0547">Nucleotide-binding</keyword>
<evidence type="ECO:0000313" key="13">
    <source>
        <dbReference type="Proteomes" id="UP000230154"/>
    </source>
</evidence>
<dbReference type="GO" id="GO:0042254">
    <property type="term" value="P:ribosome biogenesis"/>
    <property type="evidence" value="ECO:0007669"/>
    <property type="project" value="UniProtKB-KW"/>
</dbReference>
<evidence type="ECO:0000313" key="12">
    <source>
        <dbReference type="EMBL" id="PIR74024.1"/>
    </source>
</evidence>
<dbReference type="InterPro" id="IPR015946">
    <property type="entry name" value="KH_dom-like_a/b"/>
</dbReference>
<dbReference type="Gene3D" id="3.40.50.300">
    <property type="entry name" value="P-loop containing nucleotide triphosphate hydrolases"/>
    <property type="match status" value="2"/>
</dbReference>
<dbReference type="InterPro" id="IPR027417">
    <property type="entry name" value="P-loop_NTPase"/>
</dbReference>
<feature type="domain" description="EngA-type G" evidence="11">
    <location>
        <begin position="193"/>
        <end position="369"/>
    </location>
</feature>
<dbReference type="Pfam" id="PF01926">
    <property type="entry name" value="MMR_HSR1"/>
    <property type="match status" value="2"/>
</dbReference>
<dbReference type="PANTHER" id="PTHR43834:SF6">
    <property type="entry name" value="GTPASE DER"/>
    <property type="match status" value="1"/>
</dbReference>
<dbReference type="Pfam" id="PF14714">
    <property type="entry name" value="KH_dom-like"/>
    <property type="match status" value="1"/>
</dbReference>
<dbReference type="SUPFAM" id="SSF52540">
    <property type="entry name" value="P-loop containing nucleoside triphosphate hydrolases"/>
    <property type="match status" value="2"/>
</dbReference>
<dbReference type="CDD" id="cd01895">
    <property type="entry name" value="EngA2"/>
    <property type="match status" value="1"/>
</dbReference>
<dbReference type="CDD" id="cd01894">
    <property type="entry name" value="EngA1"/>
    <property type="match status" value="1"/>
</dbReference>
<dbReference type="AlphaFoldDB" id="A0A2H0TPF7"/>
<evidence type="ECO:0000256" key="2">
    <source>
        <dbReference type="ARBA" id="ARBA00020953"/>
    </source>
</evidence>
<feature type="binding site" evidence="8">
    <location>
        <begin position="130"/>
        <end position="133"/>
    </location>
    <ligand>
        <name>GTP</name>
        <dbReference type="ChEBI" id="CHEBI:37565"/>
        <label>1</label>
    </ligand>
</feature>
<dbReference type="PRINTS" id="PR00326">
    <property type="entry name" value="GTP1OBG"/>
</dbReference>
<evidence type="ECO:0000256" key="1">
    <source>
        <dbReference type="ARBA" id="ARBA00008279"/>
    </source>
</evidence>
<evidence type="ECO:0000256" key="6">
    <source>
        <dbReference type="ARBA" id="ARBA00023134"/>
    </source>
</evidence>
<name>A0A2H0TPF7_9BACT</name>
<evidence type="ECO:0000256" key="9">
    <source>
        <dbReference type="PROSITE-ProRule" id="PRU01049"/>
    </source>
</evidence>
<dbReference type="InterPro" id="IPR032859">
    <property type="entry name" value="KH_dom-like"/>
</dbReference>
<keyword evidence="6 8" id="KW-0342">GTP-binding</keyword>
<reference evidence="13" key="1">
    <citation type="submission" date="2017-09" db="EMBL/GenBank/DDBJ databases">
        <title>Depth-based differentiation of microbial function through sediment-hosted aquifers and enrichment of novel symbionts in the deep terrestrial subsurface.</title>
        <authorList>
            <person name="Probst A.J."/>
            <person name="Ladd B."/>
            <person name="Jarett J.K."/>
            <person name="Geller-Mcgrath D.E."/>
            <person name="Sieber C.M.K."/>
            <person name="Emerson J.B."/>
            <person name="Anantharaman K."/>
            <person name="Thomas B.C."/>
            <person name="Malmstrom R."/>
            <person name="Stieglmeier M."/>
            <person name="Klingl A."/>
            <person name="Woyke T."/>
            <person name="Ryan C.M."/>
            <person name="Banfield J.F."/>
        </authorList>
    </citation>
    <scope>NUCLEOTIDE SEQUENCE [LARGE SCALE GENOMIC DNA]</scope>
</reference>
<evidence type="ECO:0000256" key="8">
    <source>
        <dbReference type="HAMAP-Rule" id="MF_00195"/>
    </source>
</evidence>
<gene>
    <name evidence="8 12" type="primary">der</name>
    <name evidence="12" type="ORF">COU35_04240</name>
</gene>
<feature type="binding site" evidence="8">
    <location>
        <begin position="66"/>
        <end position="70"/>
    </location>
    <ligand>
        <name>GTP</name>
        <dbReference type="ChEBI" id="CHEBI:37565"/>
        <label>1</label>
    </ligand>
</feature>
<protein>
    <recommendedName>
        <fullName evidence="2 8">GTPase Der</fullName>
    </recommendedName>
    <alternativeName>
        <fullName evidence="7 8">GTP-binding protein EngA</fullName>
    </alternativeName>
</protein>
<comment type="caution">
    <text evidence="12">The sequence shown here is derived from an EMBL/GenBank/DDBJ whole genome shotgun (WGS) entry which is preliminary data.</text>
</comment>
<dbReference type="EMBL" id="PFCB01000030">
    <property type="protein sequence ID" value="PIR74024.1"/>
    <property type="molecule type" value="Genomic_DNA"/>
</dbReference>
<accession>A0A2H0TPF7</accession>
<dbReference type="PANTHER" id="PTHR43834">
    <property type="entry name" value="GTPASE DER"/>
    <property type="match status" value="1"/>
</dbReference>
<evidence type="ECO:0000259" key="11">
    <source>
        <dbReference type="PROSITE" id="PS51712"/>
    </source>
</evidence>
<dbReference type="NCBIfam" id="TIGR03594">
    <property type="entry name" value="GTPase_EngA"/>
    <property type="match status" value="1"/>
</dbReference>
<dbReference type="InterPro" id="IPR031166">
    <property type="entry name" value="G_ENGA"/>
</dbReference>
<comment type="similarity">
    <text evidence="1 8 9 10">Belongs to the TRAFAC class TrmE-Era-EngA-EngB-Septin-like GTPase superfamily. EngA (Der) GTPase family.</text>
</comment>
<feature type="binding site" evidence="8">
    <location>
        <begin position="19"/>
        <end position="26"/>
    </location>
    <ligand>
        <name>GTP</name>
        <dbReference type="ChEBI" id="CHEBI:37565"/>
        <label>1</label>
    </ligand>
</feature>
<dbReference type="InterPro" id="IPR006073">
    <property type="entry name" value="GTP-bd"/>
</dbReference>
<dbReference type="HAMAP" id="MF_00195">
    <property type="entry name" value="GTPase_Der"/>
    <property type="match status" value="1"/>
</dbReference>
<dbReference type="PROSITE" id="PS51712">
    <property type="entry name" value="G_ENGA"/>
    <property type="match status" value="1"/>
</dbReference>
<comment type="subunit">
    <text evidence="8">Associates with the 50S ribosomal subunit.</text>
</comment>
<evidence type="ECO:0000256" key="3">
    <source>
        <dbReference type="ARBA" id="ARBA00022517"/>
    </source>
</evidence>
<feature type="binding site" evidence="8">
    <location>
        <begin position="246"/>
        <end position="250"/>
    </location>
    <ligand>
        <name>GTP</name>
        <dbReference type="ChEBI" id="CHEBI:37565"/>
        <label>2</label>
    </ligand>
</feature>
<keyword evidence="4 10" id="KW-0677">Repeat</keyword>
<comment type="function">
    <text evidence="8 10">GTPase that plays an essential role in the late steps of ribosome biogenesis.</text>
</comment>
<dbReference type="InterPro" id="IPR016484">
    <property type="entry name" value="GTPase_Der"/>
</dbReference>
<evidence type="ECO:0000256" key="7">
    <source>
        <dbReference type="ARBA" id="ARBA00032345"/>
    </source>
</evidence>
<dbReference type="Gene3D" id="3.30.300.20">
    <property type="match status" value="1"/>
</dbReference>
<feature type="binding site" evidence="8">
    <location>
        <begin position="311"/>
        <end position="314"/>
    </location>
    <ligand>
        <name>GTP</name>
        <dbReference type="ChEBI" id="CHEBI:37565"/>
        <label>2</label>
    </ligand>
</feature>
<organism evidence="12 13">
    <name type="scientific">Candidatus Magasanikbacteria bacterium CG10_big_fil_rev_8_21_14_0_10_47_10</name>
    <dbReference type="NCBI Taxonomy" id="1974652"/>
    <lineage>
        <taxon>Bacteria</taxon>
        <taxon>Candidatus Magasanikiibacteriota</taxon>
    </lineage>
</organism>
<dbReference type="Proteomes" id="UP000230154">
    <property type="component" value="Unassembled WGS sequence"/>
</dbReference>
<dbReference type="PIRSF" id="PIRSF006485">
    <property type="entry name" value="GTP-binding_EngA"/>
    <property type="match status" value="1"/>
</dbReference>
<dbReference type="InterPro" id="IPR005225">
    <property type="entry name" value="Small_GTP-bd"/>
</dbReference>
<dbReference type="GO" id="GO:0043022">
    <property type="term" value="F:ribosome binding"/>
    <property type="evidence" value="ECO:0007669"/>
    <property type="project" value="TreeGrafter"/>
</dbReference>
<proteinExistence type="inferred from homology"/>
<dbReference type="GO" id="GO:0005525">
    <property type="term" value="F:GTP binding"/>
    <property type="evidence" value="ECO:0007669"/>
    <property type="project" value="UniProtKB-UniRule"/>
</dbReference>
<sequence length="457" mass="51237">MNPLVTPSIPKIPTIALVGRVNVGKSTLFNKCIEKQRAIVSDIPGTTRTSNIDVLLWRGRQVRVIDTGGLTFEDNVPLENDILAQSEKAMKMADCIIFVTDARDGVLPQEKELAKRLRRVKVKPVILVANKADTGRLEKSLTEPEWYKLGLGEPFPLSASSGRNIGNFLDHVFTVLTEHGHTPQLIAPEAPAILVSLIGKPNVGKSSLFNKLVGEEDVIVSDMPHTTREPHDTLVSYDDTLINFVDTAGIRRKAKVAGKLEREGISKSIDALQRSDIILFVLDGSETISSQDMQLGGLIERHSKSVIILINKWDLAEENTETAQIDAKKLVLAHFPHLDFAEILLVSGKTGYSVHKIFPVLIKVWNARHTKVANRALEQFLERVTKEHRPARGKGTRHPKLLGMRQVHTAPPIFELFIKYKTSLHRSYVKFLENRLREQFDFFGTPIVIKMTKTRRD</sequence>
<feature type="binding site" evidence="8">
    <location>
        <begin position="199"/>
        <end position="206"/>
    </location>
    <ligand>
        <name>GTP</name>
        <dbReference type="ChEBI" id="CHEBI:37565"/>
        <label>2</label>
    </ligand>
</feature>
<evidence type="ECO:0000256" key="4">
    <source>
        <dbReference type="ARBA" id="ARBA00022737"/>
    </source>
</evidence>
<dbReference type="NCBIfam" id="TIGR00231">
    <property type="entry name" value="small_GTP"/>
    <property type="match status" value="2"/>
</dbReference>